<reference evidence="2" key="1">
    <citation type="submission" date="2021-09" db="EMBL/GenBank/DDBJ databases">
        <authorList>
            <consortium name="AG Swart"/>
            <person name="Singh M."/>
            <person name="Singh A."/>
            <person name="Seah K."/>
            <person name="Emmerich C."/>
        </authorList>
    </citation>
    <scope>NUCLEOTIDE SEQUENCE</scope>
    <source>
        <strain evidence="2">ATCC30299</strain>
    </source>
</reference>
<dbReference type="Proteomes" id="UP001162131">
    <property type="component" value="Unassembled WGS sequence"/>
</dbReference>
<proteinExistence type="predicted"/>
<evidence type="ECO:0000313" key="3">
    <source>
        <dbReference type="Proteomes" id="UP001162131"/>
    </source>
</evidence>
<evidence type="ECO:0000256" key="1">
    <source>
        <dbReference type="SAM" id="Coils"/>
    </source>
</evidence>
<keyword evidence="1" id="KW-0175">Coiled coil</keyword>
<dbReference type="AlphaFoldDB" id="A0AAU9IUN1"/>
<sequence length="770" mass="89689">MSKFEKGNSVQADSELIQMRSILQDKLTEDQKVQLKNKEKSQVLFGEVVRLGESQEKMNEFLQNLSITVESRVSQLESRLNHGERQVVTLDTKADTNVNLLIELAEKVERRVQMVETALLALGNEQEQDHKIIDKVEIGSQRLQEDLKLFLRQLQGDIQHRVELKTGDLLNRLIQEQEERLRTHQDLKYTFDVKEKMTHEKMQFDREEFRDRLANLETLMRTEFQRKEEMINHLNANLDMQIRSIFEGLKQEEGARFQGEANMRDDLSQVGDAARDAIEQFKSYQASITEKMTEMVKTEIDCRLKAEKDLKQMIQNTTKGIFQELSNYKDAIEKNRIKAEYDTKEASKSFSEKADILSRYIEEETQRNVEVVKSQHQQTKEMITTITESLKQTIISNEKFKSDATKKFIKHDQSLQILKNELTKISHMGDSQIVEKMRELQASLESHLGVNTKILEDRIENLASMVDVSLGNFEKALYYNRETFSDIINKLNDEISEQHQCVCEDLEKLLGGLETLQSEIDSIADDLNEKLQNVAKQTALIESQTTVQLSTEKLMREHMINKFSEEIEDKHRDIDESLEKIEERLEEEEKVQQGNDDRNLEKFAEIGEEMGNIVNSLDSLGMELGKIEEIRAKNQEEVLNLIKDPVAKAEFENIQNEVEKLKQGTNDKERETAEFIEDIKNKVNDLQYKFDQNSQEVRDYIQEIFDRKIVGLHEKLQRDNEKLWNSVVSTGRNNEIKTKNNLSAIHDKIMKIANNSEGYKPKIRGFKQDN</sequence>
<protein>
    <submittedName>
        <fullName evidence="2">Uncharacterized protein</fullName>
    </submittedName>
</protein>
<gene>
    <name evidence="2" type="ORF">BSTOLATCC_MIC23579</name>
</gene>
<accession>A0AAU9IUN1</accession>
<organism evidence="2 3">
    <name type="scientific">Blepharisma stoltei</name>
    <dbReference type="NCBI Taxonomy" id="1481888"/>
    <lineage>
        <taxon>Eukaryota</taxon>
        <taxon>Sar</taxon>
        <taxon>Alveolata</taxon>
        <taxon>Ciliophora</taxon>
        <taxon>Postciliodesmatophora</taxon>
        <taxon>Heterotrichea</taxon>
        <taxon>Heterotrichida</taxon>
        <taxon>Blepharismidae</taxon>
        <taxon>Blepharisma</taxon>
    </lineage>
</organism>
<evidence type="ECO:0000313" key="2">
    <source>
        <dbReference type="EMBL" id="CAG9319371.1"/>
    </source>
</evidence>
<feature type="coiled-coil region" evidence="1">
    <location>
        <begin position="513"/>
        <end position="598"/>
    </location>
</feature>
<keyword evidence="3" id="KW-1185">Reference proteome</keyword>
<comment type="caution">
    <text evidence="2">The sequence shown here is derived from an EMBL/GenBank/DDBJ whole genome shotgun (WGS) entry which is preliminary data.</text>
</comment>
<name>A0AAU9IUN1_9CILI</name>
<feature type="coiled-coil region" evidence="1">
    <location>
        <begin position="651"/>
        <end position="696"/>
    </location>
</feature>
<dbReference type="EMBL" id="CAJZBQ010000022">
    <property type="protein sequence ID" value="CAG9319371.1"/>
    <property type="molecule type" value="Genomic_DNA"/>
</dbReference>